<comment type="caution">
    <text evidence="3">The sequence shown here is derived from an EMBL/GenBank/DDBJ whole genome shotgun (WGS) entry which is preliminary data.</text>
</comment>
<protein>
    <submittedName>
        <fullName evidence="3">Tail fiber protein</fullName>
    </submittedName>
</protein>
<evidence type="ECO:0000313" key="4">
    <source>
        <dbReference type="Proteomes" id="UP001405405"/>
    </source>
</evidence>
<gene>
    <name evidence="3" type="ORF">VA599_21510</name>
</gene>
<reference evidence="3 4" key="1">
    <citation type="submission" date="2023-12" db="EMBL/GenBank/DDBJ databases">
        <title>Chromobacterium sp. strain TRC.1.1.SA producing antimicrobial pigment.</title>
        <authorList>
            <person name="Verma N."/>
            <person name="Choksket S."/>
            <person name="Pinnaka A.K."/>
            <person name="Korpole S."/>
        </authorList>
    </citation>
    <scope>NUCLEOTIDE SEQUENCE [LARGE SCALE GENOMIC DNA]</scope>
    <source>
        <strain evidence="3 4">TRC1.1.SA</strain>
    </source>
</reference>
<dbReference type="EMBL" id="JAYFSJ010000020">
    <property type="protein sequence ID" value="MEN7433320.1"/>
    <property type="molecule type" value="Genomic_DNA"/>
</dbReference>
<feature type="domain" description="Phage tail collar" evidence="2">
    <location>
        <begin position="430"/>
        <end position="487"/>
    </location>
</feature>
<dbReference type="InterPro" id="IPR037053">
    <property type="entry name" value="Phage_tail_collar_dom_sf"/>
</dbReference>
<dbReference type="CDD" id="cd19958">
    <property type="entry name" value="pyocin_knob"/>
    <property type="match status" value="1"/>
</dbReference>
<feature type="region of interest" description="Disordered" evidence="1">
    <location>
        <begin position="1"/>
        <end position="24"/>
    </location>
</feature>
<dbReference type="InterPro" id="IPR011083">
    <property type="entry name" value="Phage_tail_collar_dom"/>
</dbReference>
<evidence type="ECO:0000313" key="3">
    <source>
        <dbReference type="EMBL" id="MEN7433320.1"/>
    </source>
</evidence>
<name>A0ABV0CQ88_9NEIS</name>
<dbReference type="Pfam" id="PF07484">
    <property type="entry name" value="Collar"/>
    <property type="match status" value="1"/>
</dbReference>
<evidence type="ECO:0000259" key="2">
    <source>
        <dbReference type="Pfam" id="PF07484"/>
    </source>
</evidence>
<feature type="compositionally biased region" description="Pro residues" evidence="1">
    <location>
        <begin position="1"/>
        <end position="10"/>
    </location>
</feature>
<dbReference type="SUPFAM" id="SSF88874">
    <property type="entry name" value="Receptor-binding domain of short tail fibre protein gp12"/>
    <property type="match status" value="1"/>
</dbReference>
<organism evidence="3 4">
    <name type="scientific">Chromobacterium indicum</name>
    <dbReference type="NCBI Taxonomy" id="3110228"/>
    <lineage>
        <taxon>Bacteria</taxon>
        <taxon>Pseudomonadati</taxon>
        <taxon>Pseudomonadota</taxon>
        <taxon>Betaproteobacteria</taxon>
        <taxon>Neisseriales</taxon>
        <taxon>Chromobacteriaceae</taxon>
        <taxon>Chromobacterium</taxon>
    </lineage>
</organism>
<dbReference type="RefSeq" id="WP_346790556.1">
    <property type="nucleotide sequence ID" value="NZ_JAYFSJ010000020.1"/>
</dbReference>
<dbReference type="Gene3D" id="3.90.1340.10">
    <property type="entry name" value="Phage tail collar domain"/>
    <property type="match status" value="1"/>
</dbReference>
<sequence length="591" mass="63669">MQDPIKPVPTPDQKFHDGNPSTGELGTVVSADWLNTVQSALQATQQEVLSVINSNNGQQADPARQDQLVQAIKQLAWGGNAKPTTLAGYGIADGLTLRPQLGDRVDLNNIADDGLYHNPANAYAANGANYPAPYAGLLFVFADGEMVYQQYQCYNNAGCWYRCRYRGNWSQWQKLADAATTLAGYGITDGATKAELKAAVDGLVSGAPGALNTLQELAAALGNDNNFASTITNKLAGKADKSSSLAGYGINTLALSTAQTAQIIKTTPNNYDNSLYTNGTLELRSTGTDFPSLGLHRPGNSAVALVHKGYGNDTLMLKEASGGEYRVWHSGNDASFIKRRRYRISVDDKTSLDDAITACETGFNYGTSSGVNGPYIAFGGLGEASSNLNYPCQLTADYTTGYVMRFRTRNDDANRWNPWHTLIHDGHLTGQVAFFAMATPPDGWLPANGAAISRSTFASLFAAIGITYGAGDGTSTFNLPDLRGEFVRGWDANVDQGRVFGSKQKGSLVIHNDDQDTYAGGIINNMTNKAVRDVAGYDFVPEVKDYTSGLVINNLTLLNQQTISQVFAGNPQNWMYMTRPRNIALLPCIKY</sequence>
<keyword evidence="4" id="KW-1185">Reference proteome</keyword>
<accession>A0ABV0CQ88</accession>
<dbReference type="Proteomes" id="UP001405405">
    <property type="component" value="Unassembled WGS sequence"/>
</dbReference>
<proteinExistence type="predicted"/>
<evidence type="ECO:0000256" key="1">
    <source>
        <dbReference type="SAM" id="MobiDB-lite"/>
    </source>
</evidence>